<keyword evidence="2" id="KW-0472">Membrane</keyword>
<dbReference type="CDD" id="cd00063">
    <property type="entry name" value="FN3"/>
    <property type="match status" value="2"/>
</dbReference>
<keyword evidence="5" id="KW-0675">Receptor</keyword>
<dbReference type="InterPro" id="IPR003961">
    <property type="entry name" value="FN3_dom"/>
</dbReference>
<dbReference type="CTD" id="9180"/>
<accession>A0AAJ7PJR0</accession>
<protein>
    <submittedName>
        <fullName evidence="5">Leukemia inhibitory factor receptor isoform X1</fullName>
    </submittedName>
</protein>
<dbReference type="PROSITE" id="PS50853">
    <property type="entry name" value="FN3"/>
    <property type="match status" value="2"/>
</dbReference>
<dbReference type="PANTHER" id="PTHR46708:SF2">
    <property type="entry name" value="FIBRONECTIN TYPE-III DOMAIN-CONTAINING PROTEIN"/>
    <property type="match status" value="1"/>
</dbReference>
<proteinExistence type="predicted"/>
<gene>
    <name evidence="5" type="primary">osmr</name>
</gene>
<reference evidence="5" key="1">
    <citation type="submission" date="2025-08" db="UniProtKB">
        <authorList>
            <consortium name="RefSeq"/>
        </authorList>
    </citation>
    <scope>IDENTIFICATION</scope>
    <source>
        <tissue evidence="5">Brain</tissue>
    </source>
</reference>
<evidence type="ECO:0000256" key="1">
    <source>
        <dbReference type="ARBA" id="ARBA00022737"/>
    </source>
</evidence>
<dbReference type="PANTHER" id="PTHR46708">
    <property type="entry name" value="TENASCIN"/>
    <property type="match status" value="1"/>
</dbReference>
<evidence type="ECO:0000259" key="3">
    <source>
        <dbReference type="PROSITE" id="PS50853"/>
    </source>
</evidence>
<sequence>MTVSVSICSVWSVFHSGFTIHRFSTERMKSFRISLINLLGLYLIFSEDHSGCCLDTVWQPPRPNISPLQAISDKQSLVVSWLVNHSGLAGNIYEIQISRTENHIIIYSANVSVPSTDTHQYTWTWTSDLPLECVNHSVRIRHFYNQSFLSPWSEWATNNGAEAKDKTKLFPFQQVLREGTSGVFCCVPPVGVNITNITLSKKKYPIISIGTRVKAIVVPNLTIPKNPRKALLLTCSDTSGKGDSYIWNYVSFPPQKPRHLSCVTSDMTTVTCTWDPGRARDLYDHNKQTCTLHIENSDQAPVTCGPSSCTFQAIPDLEEYNISVVVKDQLGEETASYSFNISERVSPVTEWGGVSPGMTDTTVSWIVQGNLTQMNLLCQVAVDPGSTTELNCKSVSDPCKVKLQHLLPSTRYSTRVRCSVNGRFWGKWTKPIPFTTYPFVTLDLWRRIKQMSDPYSRQVTLLWKLDDLGSATIQGFTVQGSQEGQNRTELIPALDSEQTQAEVPIGPGQYDFTVEAILRNGPSIPAHITIPKLDDTKNLLVEKQLNSSSAGGFNLSWAEEDTATCGFTVEWCVLGNAVPCTLQWIHLPEGNNTLFLAAGNFEAGTRYTFNIYGCTENGHRLLEIQTGYSRELKAVQSPSLVEPVQITSSTVTLEWHYNEADPSHPAFITGYLVIVQEFGGHTARMFNVSDPQKKSVTIEGLKQSHKYVFSVSALTKKGPGEPAKIRITTKANYTAHLAKILTPILLLLGCTVLLWPRRKTLRRGLKKVFAYPAGMDIRTSELHSFLQETGERVQPHKVEECISCEIEILNTHTPPNESTTWRDPESLNMPPSPCSKFSAPSLSLTSVPLQDYCPQSATLLFEGPAPQQMTCITNKIYFNSTVGYLSQPQEVAFSEIKPSFEPSDCLQESCSVVYGYISSDTMKNEEEDKAKDLI</sequence>
<dbReference type="Gene3D" id="2.60.40.10">
    <property type="entry name" value="Immunoglobulins"/>
    <property type="match status" value="6"/>
</dbReference>
<dbReference type="Pfam" id="PF25552">
    <property type="entry name" value="LIFR_D4"/>
    <property type="match status" value="1"/>
</dbReference>
<dbReference type="AlphaFoldDB" id="A0AAJ7PJR0"/>
<feature type="domain" description="Fibronectin type-III" evidence="3">
    <location>
        <begin position="344"/>
        <end position="439"/>
    </location>
</feature>
<dbReference type="SMART" id="SM00060">
    <property type="entry name" value="FN3"/>
    <property type="match status" value="2"/>
</dbReference>
<feature type="transmembrane region" description="Helical" evidence="2">
    <location>
        <begin position="736"/>
        <end position="756"/>
    </location>
</feature>
<dbReference type="KEGG" id="lcf:108881070"/>
<keyword evidence="1" id="KW-0677">Repeat</keyword>
<dbReference type="Pfam" id="PF00041">
    <property type="entry name" value="fn3"/>
    <property type="match status" value="1"/>
</dbReference>
<name>A0AAJ7PJR0_LATCA</name>
<feature type="domain" description="Fibronectin type-III" evidence="3">
    <location>
        <begin position="637"/>
        <end position="734"/>
    </location>
</feature>
<dbReference type="InterPro" id="IPR040817">
    <property type="entry name" value="LIFR_D2"/>
</dbReference>
<evidence type="ECO:0000313" key="4">
    <source>
        <dbReference type="Proteomes" id="UP000694890"/>
    </source>
</evidence>
<dbReference type="Proteomes" id="UP000694890">
    <property type="component" value="Linkage group LG13"/>
</dbReference>
<dbReference type="RefSeq" id="XP_018528366.2">
    <property type="nucleotide sequence ID" value="XM_018672850.2"/>
</dbReference>
<dbReference type="InterPro" id="IPR050991">
    <property type="entry name" value="ECM_Regulatory_Proteins"/>
</dbReference>
<keyword evidence="2" id="KW-1133">Transmembrane helix</keyword>
<dbReference type="GeneID" id="108881070"/>
<keyword evidence="2" id="KW-0812">Transmembrane</keyword>
<dbReference type="Pfam" id="PF17971">
    <property type="entry name" value="LIFR_D2"/>
    <property type="match status" value="1"/>
</dbReference>
<dbReference type="SUPFAM" id="SSF49265">
    <property type="entry name" value="Fibronectin type III"/>
    <property type="match status" value="3"/>
</dbReference>
<dbReference type="InterPro" id="IPR013783">
    <property type="entry name" value="Ig-like_fold"/>
</dbReference>
<evidence type="ECO:0000256" key="2">
    <source>
        <dbReference type="SAM" id="Phobius"/>
    </source>
</evidence>
<dbReference type="InterPro" id="IPR036116">
    <property type="entry name" value="FN3_sf"/>
</dbReference>
<evidence type="ECO:0000313" key="5">
    <source>
        <dbReference type="RefSeq" id="XP_018528366.2"/>
    </source>
</evidence>
<organism evidence="4 5">
    <name type="scientific">Lates calcarifer</name>
    <name type="common">Barramundi</name>
    <name type="synonym">Holocentrus calcarifer</name>
    <dbReference type="NCBI Taxonomy" id="8187"/>
    <lineage>
        <taxon>Eukaryota</taxon>
        <taxon>Metazoa</taxon>
        <taxon>Chordata</taxon>
        <taxon>Craniata</taxon>
        <taxon>Vertebrata</taxon>
        <taxon>Euteleostomi</taxon>
        <taxon>Actinopterygii</taxon>
        <taxon>Neopterygii</taxon>
        <taxon>Teleostei</taxon>
        <taxon>Neoteleostei</taxon>
        <taxon>Acanthomorphata</taxon>
        <taxon>Carangaria</taxon>
        <taxon>Carangaria incertae sedis</taxon>
        <taxon>Centropomidae</taxon>
        <taxon>Lates</taxon>
    </lineage>
</organism>
<dbReference type="FunFam" id="2.60.40.10:FF:000607">
    <property type="entry name" value="Leukemia inhibitory factor receptor"/>
    <property type="match status" value="1"/>
</dbReference>